<evidence type="ECO:0000313" key="12">
    <source>
        <dbReference type="EMBL" id="CDP03927.1"/>
    </source>
</evidence>
<keyword evidence="6" id="KW-0547">Nucleotide-binding</keyword>
<keyword evidence="7" id="KW-0418">Kinase</keyword>
<evidence type="ECO:0000259" key="11">
    <source>
        <dbReference type="PROSITE" id="PS50011"/>
    </source>
</evidence>
<dbReference type="InterPro" id="IPR050117">
    <property type="entry name" value="MAPK"/>
</dbReference>
<evidence type="ECO:0000313" key="13">
    <source>
        <dbReference type="Proteomes" id="UP000295252"/>
    </source>
</evidence>
<comment type="similarity">
    <text evidence="1">Belongs to the protein kinase superfamily. CMGC Ser/Thr protein kinase family. CDC2/CDKX subfamily.</text>
</comment>
<evidence type="ECO:0000256" key="8">
    <source>
        <dbReference type="ARBA" id="ARBA00022840"/>
    </source>
</evidence>
<gene>
    <name evidence="12" type="ORF">GSCOC_T00016434001</name>
</gene>
<dbReference type="CDD" id="cd07830">
    <property type="entry name" value="STKc_MAK_like"/>
    <property type="match status" value="1"/>
</dbReference>
<evidence type="ECO:0000256" key="9">
    <source>
        <dbReference type="ARBA" id="ARBA00047811"/>
    </source>
</evidence>
<dbReference type="OMA" id="LHSTHYN"/>
<dbReference type="GO" id="GO:0004693">
    <property type="term" value="F:cyclin-dependent protein serine/threonine kinase activity"/>
    <property type="evidence" value="ECO:0007669"/>
    <property type="project" value="UniProtKB-EC"/>
</dbReference>
<evidence type="ECO:0000256" key="10">
    <source>
        <dbReference type="ARBA" id="ARBA00048367"/>
    </source>
</evidence>
<dbReference type="PANTHER" id="PTHR24055">
    <property type="entry name" value="MITOGEN-ACTIVATED PROTEIN KINASE"/>
    <property type="match status" value="1"/>
</dbReference>
<dbReference type="PROSITE" id="PS50011">
    <property type="entry name" value="PROTEIN_KINASE_DOM"/>
    <property type="match status" value="1"/>
</dbReference>
<evidence type="ECO:0000256" key="6">
    <source>
        <dbReference type="ARBA" id="ARBA00022741"/>
    </source>
</evidence>
<dbReference type="InterPro" id="IPR008271">
    <property type="entry name" value="Ser/Thr_kinase_AS"/>
</dbReference>
<dbReference type="SUPFAM" id="SSF56112">
    <property type="entry name" value="Protein kinase-like (PK-like)"/>
    <property type="match status" value="1"/>
</dbReference>
<dbReference type="InterPro" id="IPR000719">
    <property type="entry name" value="Prot_kinase_dom"/>
</dbReference>
<dbReference type="Gene3D" id="3.30.200.20">
    <property type="entry name" value="Phosphorylase Kinase, domain 1"/>
    <property type="match status" value="1"/>
</dbReference>
<evidence type="ECO:0000256" key="5">
    <source>
        <dbReference type="ARBA" id="ARBA00022679"/>
    </source>
</evidence>
<dbReference type="AlphaFoldDB" id="A0A068U6I3"/>
<reference evidence="13" key="1">
    <citation type="journal article" date="2014" name="Science">
        <title>The coffee genome provides insight into the convergent evolution of caffeine biosynthesis.</title>
        <authorList>
            <person name="Denoeud F."/>
            <person name="Carretero-Paulet L."/>
            <person name="Dereeper A."/>
            <person name="Droc G."/>
            <person name="Guyot R."/>
            <person name="Pietrella M."/>
            <person name="Zheng C."/>
            <person name="Alberti A."/>
            <person name="Anthony F."/>
            <person name="Aprea G."/>
            <person name="Aury J.M."/>
            <person name="Bento P."/>
            <person name="Bernard M."/>
            <person name="Bocs S."/>
            <person name="Campa C."/>
            <person name="Cenci A."/>
            <person name="Combes M.C."/>
            <person name="Crouzillat D."/>
            <person name="Da Silva C."/>
            <person name="Daddiego L."/>
            <person name="De Bellis F."/>
            <person name="Dussert S."/>
            <person name="Garsmeur O."/>
            <person name="Gayraud T."/>
            <person name="Guignon V."/>
            <person name="Jahn K."/>
            <person name="Jamilloux V."/>
            <person name="Joet T."/>
            <person name="Labadie K."/>
            <person name="Lan T."/>
            <person name="Leclercq J."/>
            <person name="Lepelley M."/>
            <person name="Leroy T."/>
            <person name="Li L.T."/>
            <person name="Librado P."/>
            <person name="Lopez L."/>
            <person name="Munoz A."/>
            <person name="Noel B."/>
            <person name="Pallavicini A."/>
            <person name="Perrotta G."/>
            <person name="Poncet V."/>
            <person name="Pot D."/>
            <person name="Priyono X."/>
            <person name="Rigoreau M."/>
            <person name="Rouard M."/>
            <person name="Rozas J."/>
            <person name="Tranchant-Dubreuil C."/>
            <person name="VanBuren R."/>
            <person name="Zhang Q."/>
            <person name="Andrade A.C."/>
            <person name="Argout X."/>
            <person name="Bertrand B."/>
            <person name="de Kochko A."/>
            <person name="Graziosi G."/>
            <person name="Henry R.J."/>
            <person name="Jayarama X."/>
            <person name="Ming R."/>
            <person name="Nagai C."/>
            <person name="Rounsley S."/>
            <person name="Sankoff D."/>
            <person name="Giuliano G."/>
            <person name="Albert V.A."/>
            <person name="Wincker P."/>
            <person name="Lashermes P."/>
        </authorList>
    </citation>
    <scope>NUCLEOTIDE SEQUENCE [LARGE SCALE GENOMIC DNA]</scope>
    <source>
        <strain evidence="13">cv. DH200-94</strain>
    </source>
</reference>
<keyword evidence="13" id="KW-1185">Reference proteome</keyword>
<dbReference type="STRING" id="49390.A0A068U6I3"/>
<comment type="catalytic activity">
    <reaction evidence="10">
        <text>L-seryl-[protein] + ATP = O-phospho-L-seryl-[protein] + ADP + H(+)</text>
        <dbReference type="Rhea" id="RHEA:17989"/>
        <dbReference type="Rhea" id="RHEA-COMP:9863"/>
        <dbReference type="Rhea" id="RHEA-COMP:11604"/>
        <dbReference type="ChEBI" id="CHEBI:15378"/>
        <dbReference type="ChEBI" id="CHEBI:29999"/>
        <dbReference type="ChEBI" id="CHEBI:30616"/>
        <dbReference type="ChEBI" id="CHEBI:83421"/>
        <dbReference type="ChEBI" id="CHEBI:456216"/>
        <dbReference type="EC" id="2.7.11.22"/>
    </reaction>
</comment>
<feature type="domain" description="Protein kinase" evidence="11">
    <location>
        <begin position="20"/>
        <end position="297"/>
    </location>
</feature>
<proteinExistence type="inferred from homology"/>
<dbReference type="PROSITE" id="PS00108">
    <property type="entry name" value="PROTEIN_KINASE_ST"/>
    <property type="match status" value="1"/>
</dbReference>
<dbReference type="FunFam" id="3.30.200.20:FF:000335">
    <property type="entry name" value="Serine/threonine-protein kinase MHK"/>
    <property type="match status" value="1"/>
</dbReference>
<dbReference type="Proteomes" id="UP000295252">
    <property type="component" value="Chromosome I"/>
</dbReference>
<dbReference type="EC" id="2.7.11.22" evidence="2"/>
<dbReference type="InterPro" id="IPR011009">
    <property type="entry name" value="Kinase-like_dom_sf"/>
</dbReference>
<dbReference type="Pfam" id="PF00069">
    <property type="entry name" value="Pkinase"/>
    <property type="match status" value="1"/>
</dbReference>
<sequence>MHGLILASFGIFSSKCYFRYKSLEELGDGTCGSVYKAINTQTSEIVAVKKMKRKFYDWEECMNLRESLRKLNHPNIIKLREIVRENNELFFIFEYMEHNLYQIMREKQRLFSEEEIRGLMSQVLQGLSYMHRNGYFHRDLKPENLLVTRDIIKIADFGLAREVSSLPPFTEYVSTRWYRAPEVLLQSSSYTPAIDMWAVGAILAELFTFCPIFPGESELDQLYKICCVLGRPDWSIFPEARNISRLVDISYFEIMPANLSDIVPNASMEAIDLIKQLFSWDPAKRPSADQCLQHPFFHVGSWIPRPPPDPLQLTLSNFGSTPNLELNLWDFGSKRDDCFLGLSLALNPTTSNIEMVHKNQRKKEDMLFCSGFQEDSQQSVFWSLLPPDDHGISDPVESSLSLSFSTISSSPNGVPQSAGFAIASLQSNILDHPLLALSSPFQHGRCL</sequence>
<comment type="catalytic activity">
    <reaction evidence="9">
        <text>L-threonyl-[protein] + ATP = O-phospho-L-threonyl-[protein] + ADP + H(+)</text>
        <dbReference type="Rhea" id="RHEA:46608"/>
        <dbReference type="Rhea" id="RHEA-COMP:11060"/>
        <dbReference type="Rhea" id="RHEA-COMP:11605"/>
        <dbReference type="ChEBI" id="CHEBI:15378"/>
        <dbReference type="ChEBI" id="CHEBI:30013"/>
        <dbReference type="ChEBI" id="CHEBI:30616"/>
        <dbReference type="ChEBI" id="CHEBI:61977"/>
        <dbReference type="ChEBI" id="CHEBI:456216"/>
        <dbReference type="EC" id="2.7.11.22"/>
    </reaction>
</comment>
<keyword evidence="5" id="KW-0808">Transferase</keyword>
<dbReference type="PhylomeDB" id="A0A068U6I3"/>
<evidence type="ECO:0000256" key="7">
    <source>
        <dbReference type="ARBA" id="ARBA00022777"/>
    </source>
</evidence>
<evidence type="ECO:0000256" key="1">
    <source>
        <dbReference type="ARBA" id="ARBA00006485"/>
    </source>
</evidence>
<evidence type="ECO:0000256" key="2">
    <source>
        <dbReference type="ARBA" id="ARBA00012425"/>
    </source>
</evidence>
<dbReference type="InParanoid" id="A0A068U6I3"/>
<keyword evidence="8" id="KW-0067">ATP-binding</keyword>
<evidence type="ECO:0000256" key="3">
    <source>
        <dbReference type="ARBA" id="ARBA00022527"/>
    </source>
</evidence>
<dbReference type="Gene3D" id="1.10.510.10">
    <property type="entry name" value="Transferase(Phosphotransferase) domain 1"/>
    <property type="match status" value="1"/>
</dbReference>
<dbReference type="FunFam" id="1.10.510.10:FF:000104">
    <property type="entry name" value="serine/threonine-protein kinase MAK isoform X1"/>
    <property type="match status" value="1"/>
</dbReference>
<dbReference type="FunCoup" id="A0A068U6I3">
    <property type="interactions" value="555"/>
</dbReference>
<dbReference type="SMART" id="SM00220">
    <property type="entry name" value="S_TKc"/>
    <property type="match status" value="1"/>
</dbReference>
<evidence type="ECO:0000256" key="4">
    <source>
        <dbReference type="ARBA" id="ARBA00022553"/>
    </source>
</evidence>
<organism evidence="12 13">
    <name type="scientific">Coffea canephora</name>
    <name type="common">Robusta coffee</name>
    <dbReference type="NCBI Taxonomy" id="49390"/>
    <lineage>
        <taxon>Eukaryota</taxon>
        <taxon>Viridiplantae</taxon>
        <taxon>Streptophyta</taxon>
        <taxon>Embryophyta</taxon>
        <taxon>Tracheophyta</taxon>
        <taxon>Spermatophyta</taxon>
        <taxon>Magnoliopsida</taxon>
        <taxon>eudicotyledons</taxon>
        <taxon>Gunneridae</taxon>
        <taxon>Pentapetalae</taxon>
        <taxon>asterids</taxon>
        <taxon>lamiids</taxon>
        <taxon>Gentianales</taxon>
        <taxon>Rubiaceae</taxon>
        <taxon>Ixoroideae</taxon>
        <taxon>Gardenieae complex</taxon>
        <taxon>Bertiereae - Coffeeae clade</taxon>
        <taxon>Coffeeae</taxon>
        <taxon>Coffea</taxon>
    </lineage>
</organism>
<dbReference type="EMBL" id="HG739095">
    <property type="protein sequence ID" value="CDP03927.1"/>
    <property type="molecule type" value="Genomic_DNA"/>
</dbReference>
<accession>A0A068U6I3</accession>
<name>A0A068U6I3_COFCA</name>
<keyword evidence="4" id="KW-0597">Phosphoprotein</keyword>
<dbReference type="OrthoDB" id="2158884at2759"/>
<dbReference type="Gramene" id="CDP03927">
    <property type="protein sequence ID" value="CDP03927"/>
    <property type="gene ID" value="GSCOC_T00016434001"/>
</dbReference>
<dbReference type="GO" id="GO:0005524">
    <property type="term" value="F:ATP binding"/>
    <property type="evidence" value="ECO:0007669"/>
    <property type="project" value="UniProtKB-KW"/>
</dbReference>
<protein>
    <recommendedName>
        <fullName evidence="2">cyclin-dependent kinase</fullName>
        <ecNumber evidence="2">2.7.11.22</ecNumber>
    </recommendedName>
</protein>
<keyword evidence="3" id="KW-0723">Serine/threonine-protein kinase</keyword>